<proteinExistence type="inferred from homology"/>
<dbReference type="InterPro" id="IPR005864">
    <property type="entry name" value="ATP_synth_F0_bsu_bac"/>
</dbReference>
<keyword evidence="3 13" id="KW-1003">Cell membrane</keyword>
<evidence type="ECO:0000256" key="8">
    <source>
        <dbReference type="ARBA" id="ARBA00023065"/>
    </source>
</evidence>
<keyword evidence="7 13" id="KW-1133">Transmembrane helix</keyword>
<dbReference type="CDD" id="cd06503">
    <property type="entry name" value="ATP-synt_Fo_b"/>
    <property type="match status" value="1"/>
</dbReference>
<evidence type="ECO:0000313" key="17">
    <source>
        <dbReference type="Proteomes" id="UP000831947"/>
    </source>
</evidence>
<evidence type="ECO:0000256" key="5">
    <source>
        <dbReference type="ARBA" id="ARBA00022692"/>
    </source>
</evidence>
<evidence type="ECO:0000256" key="1">
    <source>
        <dbReference type="ARBA" id="ARBA00005513"/>
    </source>
</evidence>
<dbReference type="HAMAP" id="MF_01398">
    <property type="entry name" value="ATP_synth_b_bprime"/>
    <property type="match status" value="1"/>
</dbReference>
<name>A0ABY4PDZ1_9LACO</name>
<dbReference type="Gene3D" id="6.10.250.1580">
    <property type="match status" value="1"/>
</dbReference>
<dbReference type="RefSeq" id="WP_249513030.1">
    <property type="nucleotide sequence ID" value="NZ_CP093365.1"/>
</dbReference>
<dbReference type="InterPro" id="IPR050059">
    <property type="entry name" value="ATP_synthase_B_chain"/>
</dbReference>
<comment type="similarity">
    <text evidence="1 13 14">Belongs to the ATPase B chain family.</text>
</comment>
<reference evidence="16 17" key="1">
    <citation type="journal article" date="2022" name="Int. J. Syst. Evol. Microbiol.">
        <title>Apilactobacillus apisilvae sp. nov., Nicolia spurrieriana gen. nov. sp. nov., Bombilactobacillus folatiphilus sp. nov. and Bombilactobacillus thymidiniphilus sp. nov., four new lactic acid bacterial isolates from stingless bees Tetragonula carbonaria and Austroplebeia australis.</title>
        <authorList>
            <person name="Oliphant S.A."/>
            <person name="Watson-Haigh N.S."/>
            <person name="Sumby K.M."/>
            <person name="Gardner J."/>
            <person name="Groom S."/>
            <person name="Jiranek V."/>
        </authorList>
    </citation>
    <scope>NUCLEOTIDE SEQUENCE [LARGE SCALE GENOMIC DNA]</scope>
    <source>
        <strain evidence="16 17">SG4_A1</strain>
    </source>
</reference>
<dbReference type="InterPro" id="IPR002146">
    <property type="entry name" value="ATP_synth_b/b'su_bac/chlpt"/>
</dbReference>
<evidence type="ECO:0000256" key="3">
    <source>
        <dbReference type="ARBA" id="ARBA00022475"/>
    </source>
</evidence>
<keyword evidence="5 13" id="KW-0812">Transmembrane</keyword>
<keyword evidence="17" id="KW-1185">Reference proteome</keyword>
<keyword evidence="9 13" id="KW-0472">Membrane</keyword>
<keyword evidence="8 13" id="KW-0406">Ion transport</keyword>
<comment type="subunit">
    <text evidence="13">F-type ATPases have 2 components, F(1) - the catalytic core - and F(0) - the membrane proton channel. F(1) has five subunits: alpha(3), beta(3), gamma(1), delta(1), epsilon(1). F(0) has three main subunits: a(1), b(2) and c(10-14). The alpha and beta chains form an alternating ring which encloses part of the gamma chain. F(1) is attached to F(0) by a central stalk formed by the gamma and epsilon chains, while a peripheral stalk is formed by the delta and b chains.</text>
</comment>
<keyword evidence="6 13" id="KW-0375">Hydrogen ion transport</keyword>
<evidence type="ECO:0000256" key="15">
    <source>
        <dbReference type="SAM" id="MobiDB-lite"/>
    </source>
</evidence>
<feature type="region of interest" description="Disordered" evidence="15">
    <location>
        <begin position="94"/>
        <end position="122"/>
    </location>
</feature>
<dbReference type="Proteomes" id="UP000831947">
    <property type="component" value="Chromosome"/>
</dbReference>
<keyword evidence="4 13" id="KW-0138">CF(0)</keyword>
<evidence type="ECO:0000256" key="11">
    <source>
        <dbReference type="ARBA" id="ARBA00025198"/>
    </source>
</evidence>
<evidence type="ECO:0000256" key="12">
    <source>
        <dbReference type="ARBA" id="ARBA00037847"/>
    </source>
</evidence>
<evidence type="ECO:0000313" key="16">
    <source>
        <dbReference type="EMBL" id="UQS83845.1"/>
    </source>
</evidence>
<comment type="subcellular location">
    <subcellularLocation>
        <location evidence="13">Cell membrane</location>
        <topology evidence="13">Single-pass membrane protein</topology>
    </subcellularLocation>
    <subcellularLocation>
        <location evidence="12">Endomembrane system</location>
        <topology evidence="12">Single-pass membrane protein</topology>
    </subcellularLocation>
</comment>
<dbReference type="SUPFAM" id="SSF81573">
    <property type="entry name" value="F1F0 ATP synthase subunit B, membrane domain"/>
    <property type="match status" value="1"/>
</dbReference>
<accession>A0ABY4PDZ1</accession>
<dbReference type="EMBL" id="CP093365">
    <property type="protein sequence ID" value="UQS83845.1"/>
    <property type="molecule type" value="Genomic_DNA"/>
</dbReference>
<gene>
    <name evidence="13 16" type="primary">atpF</name>
    <name evidence="16" type="ORF">MOO47_01180</name>
</gene>
<feature type="compositionally biased region" description="Basic and acidic residues" evidence="15">
    <location>
        <begin position="103"/>
        <end position="122"/>
    </location>
</feature>
<keyword evidence="2 13" id="KW-0813">Transport</keyword>
<feature type="transmembrane region" description="Helical" evidence="13">
    <location>
        <begin position="17"/>
        <end position="36"/>
    </location>
</feature>
<comment type="function">
    <text evidence="11 13">F(1)F(0) ATP synthase produces ATP from ADP in the presence of a proton or sodium gradient. F-type ATPases consist of two structural domains, F(1) containing the extramembraneous catalytic core and F(0) containing the membrane proton channel, linked together by a central stalk and a peripheral stalk. During catalysis, ATP synthesis in the catalytic domain of F(1) is coupled via a rotary mechanism of the central stalk subunits to proton translocation.</text>
</comment>
<comment type="function">
    <text evidence="13">Component of the F(0) channel, it forms part of the peripheral stalk, linking F(1) to F(0).</text>
</comment>
<evidence type="ECO:0000256" key="13">
    <source>
        <dbReference type="HAMAP-Rule" id="MF_01398"/>
    </source>
</evidence>
<keyword evidence="10 13" id="KW-0066">ATP synthesis</keyword>
<sequence>MQPALLLTAQSSSLGDTLFVLVSFIILVLLVKHFAWGPITKMMNQRADKITGDLDYADQERKKASDLKQKREEALNNSQAEAVQIVANAKEAGNQQRDSIVSKAHDQAQDIQKKAREDAKQAKADAMKSVQNDVAELSLNIASKVIGRELSSEDQKDLIDSYIKELKSSHEAE</sequence>
<dbReference type="NCBIfam" id="TIGR01144">
    <property type="entry name" value="ATP_synt_b"/>
    <property type="match status" value="1"/>
</dbReference>
<protein>
    <recommendedName>
        <fullName evidence="13">ATP synthase subunit b</fullName>
    </recommendedName>
    <alternativeName>
        <fullName evidence="13">ATP synthase F(0) sector subunit b</fullName>
    </alternativeName>
    <alternativeName>
        <fullName evidence="13">ATPase subunit I</fullName>
    </alternativeName>
    <alternativeName>
        <fullName evidence="13">F-type ATPase subunit b</fullName>
        <shortName evidence="13">F-ATPase subunit b</shortName>
    </alternativeName>
</protein>
<dbReference type="InterPro" id="IPR028987">
    <property type="entry name" value="ATP_synth_B-like_membr_sf"/>
</dbReference>
<evidence type="ECO:0000256" key="14">
    <source>
        <dbReference type="RuleBase" id="RU003848"/>
    </source>
</evidence>
<dbReference type="PANTHER" id="PTHR33445">
    <property type="entry name" value="ATP SYNTHASE SUBUNIT B', CHLOROPLASTIC"/>
    <property type="match status" value="1"/>
</dbReference>
<organism evidence="16 17">
    <name type="scientific">Bombilactobacillus thymidiniphilus</name>
    <dbReference type="NCBI Taxonomy" id="2923363"/>
    <lineage>
        <taxon>Bacteria</taxon>
        <taxon>Bacillati</taxon>
        <taxon>Bacillota</taxon>
        <taxon>Bacilli</taxon>
        <taxon>Lactobacillales</taxon>
        <taxon>Lactobacillaceae</taxon>
        <taxon>Bombilactobacillus</taxon>
    </lineage>
</organism>
<dbReference type="PANTHER" id="PTHR33445:SF1">
    <property type="entry name" value="ATP SYNTHASE SUBUNIT B"/>
    <property type="match status" value="1"/>
</dbReference>
<dbReference type="Pfam" id="PF00430">
    <property type="entry name" value="ATP-synt_B"/>
    <property type="match status" value="1"/>
</dbReference>
<evidence type="ECO:0000256" key="6">
    <source>
        <dbReference type="ARBA" id="ARBA00022781"/>
    </source>
</evidence>
<evidence type="ECO:0000256" key="4">
    <source>
        <dbReference type="ARBA" id="ARBA00022547"/>
    </source>
</evidence>
<evidence type="ECO:0000256" key="7">
    <source>
        <dbReference type="ARBA" id="ARBA00022989"/>
    </source>
</evidence>
<evidence type="ECO:0000256" key="10">
    <source>
        <dbReference type="ARBA" id="ARBA00023310"/>
    </source>
</evidence>
<evidence type="ECO:0000256" key="9">
    <source>
        <dbReference type="ARBA" id="ARBA00023136"/>
    </source>
</evidence>
<evidence type="ECO:0000256" key="2">
    <source>
        <dbReference type="ARBA" id="ARBA00022448"/>
    </source>
</evidence>